<reference evidence="2 3" key="1">
    <citation type="submission" date="2011-04" db="EMBL/GenBank/DDBJ databases">
        <authorList>
            <person name="Weinstock G."/>
            <person name="Sodergren E."/>
            <person name="Clifton S."/>
            <person name="Fulton L."/>
            <person name="Fulton B."/>
            <person name="Courtney L."/>
            <person name="Fronick C."/>
            <person name="Harrison M."/>
            <person name="Strong C."/>
            <person name="Farmer C."/>
            <person name="Delahaunty K."/>
            <person name="Markovic C."/>
            <person name="Hall O."/>
            <person name="Minx P."/>
            <person name="Tomlinson C."/>
            <person name="Mitreva M."/>
            <person name="Hou S."/>
            <person name="Chen J."/>
            <person name="Wollam A."/>
            <person name="Pepin K.H."/>
            <person name="Johnson M."/>
            <person name="Bhonagiri V."/>
            <person name="Zhang X."/>
            <person name="Suruliraj S."/>
            <person name="Warren W."/>
            <person name="Chinwalla A."/>
            <person name="Mardis E.R."/>
            <person name="Wilson R.K."/>
        </authorList>
    </citation>
    <scope>NUCLEOTIDE SEQUENCE [LARGE SCALE GENOMIC DNA]</scope>
    <source>
        <strain evidence="2 3">6014059</strain>
    </source>
</reference>
<protein>
    <submittedName>
        <fullName evidence="2">Uncharacterized protein</fullName>
    </submittedName>
</protein>
<organism evidence="2 3">
    <name type="scientific">Acinetobacter baumannii 6014059</name>
    <dbReference type="NCBI Taxonomy" id="525242"/>
    <lineage>
        <taxon>Bacteria</taxon>
        <taxon>Pseudomonadati</taxon>
        <taxon>Pseudomonadota</taxon>
        <taxon>Gammaproteobacteria</taxon>
        <taxon>Moraxellales</taxon>
        <taxon>Moraxellaceae</taxon>
        <taxon>Acinetobacter</taxon>
        <taxon>Acinetobacter calcoaceticus/baumannii complex</taxon>
    </lineage>
</organism>
<evidence type="ECO:0000313" key="2">
    <source>
        <dbReference type="EMBL" id="EGJ69098.1"/>
    </source>
</evidence>
<dbReference type="EMBL" id="ACYS02000026">
    <property type="protein sequence ID" value="EGJ69098.1"/>
    <property type="molecule type" value="Genomic_DNA"/>
</dbReference>
<feature type="region of interest" description="Disordered" evidence="1">
    <location>
        <begin position="48"/>
        <end position="71"/>
    </location>
</feature>
<evidence type="ECO:0000313" key="3">
    <source>
        <dbReference type="Proteomes" id="UP000003204"/>
    </source>
</evidence>
<sequence length="100" mass="11202">MGIESKILAKVANERVEIVRMCGLLVCKGVLPDHCQMMVVEREKVDRLTHKNQHAQGVPPSPYRYEGGRTSSPPKRELFDVLCVISICQNRLAMWPAGKG</sequence>
<gene>
    <name evidence="2" type="ORF">HMPREF0022_01141</name>
</gene>
<comment type="caution">
    <text evidence="2">The sequence shown here is derived from an EMBL/GenBank/DDBJ whole genome shotgun (WGS) entry which is preliminary data.</text>
</comment>
<proteinExistence type="predicted"/>
<name>A0A828SWG6_ACIBA</name>
<dbReference type="Proteomes" id="UP000003204">
    <property type="component" value="Unassembled WGS sequence"/>
</dbReference>
<dbReference type="AlphaFoldDB" id="A0A828SWG6"/>
<evidence type="ECO:0000256" key="1">
    <source>
        <dbReference type="SAM" id="MobiDB-lite"/>
    </source>
</evidence>
<accession>A0A828SWG6</accession>